<dbReference type="Pfam" id="PF00881">
    <property type="entry name" value="Nitroreductase"/>
    <property type="match status" value="2"/>
</dbReference>
<dbReference type="EMBL" id="JAFBDT010000004">
    <property type="protein sequence ID" value="MBM7561339.1"/>
    <property type="molecule type" value="Genomic_DNA"/>
</dbReference>
<feature type="domain" description="Nitroreductase" evidence="1">
    <location>
        <begin position="64"/>
        <end position="146"/>
    </location>
</feature>
<keyword evidence="3" id="KW-1185">Reference proteome</keyword>
<evidence type="ECO:0000259" key="1">
    <source>
        <dbReference type="Pfam" id="PF00881"/>
    </source>
</evidence>
<accession>A0ABS2MPJ6</accession>
<dbReference type="PANTHER" id="PTHR23026:SF123">
    <property type="entry name" value="NAD(P)H NITROREDUCTASE RV3131-RELATED"/>
    <property type="match status" value="1"/>
</dbReference>
<feature type="domain" description="Nitroreductase" evidence="1">
    <location>
        <begin position="5"/>
        <end position="56"/>
    </location>
</feature>
<name>A0ABS2MPJ6_9FIRM</name>
<dbReference type="RefSeq" id="WP_204662749.1">
    <property type="nucleotide sequence ID" value="NZ_JAFBDT010000004.1"/>
</dbReference>
<evidence type="ECO:0000313" key="3">
    <source>
        <dbReference type="Proteomes" id="UP000767854"/>
    </source>
</evidence>
<evidence type="ECO:0000313" key="2">
    <source>
        <dbReference type="EMBL" id="MBM7561339.1"/>
    </source>
</evidence>
<reference evidence="2 3" key="1">
    <citation type="submission" date="2021-01" db="EMBL/GenBank/DDBJ databases">
        <title>Genomic Encyclopedia of Type Strains, Phase IV (KMG-IV): sequencing the most valuable type-strain genomes for metagenomic binning, comparative biology and taxonomic classification.</title>
        <authorList>
            <person name="Goeker M."/>
        </authorList>
    </citation>
    <scope>NUCLEOTIDE SEQUENCE [LARGE SCALE GENOMIC DNA]</scope>
    <source>
        <strain evidence="2 3">DSM 24436</strain>
    </source>
</reference>
<dbReference type="InterPro" id="IPR029479">
    <property type="entry name" value="Nitroreductase"/>
</dbReference>
<dbReference type="Gene3D" id="3.40.109.10">
    <property type="entry name" value="NADH Oxidase"/>
    <property type="match status" value="1"/>
</dbReference>
<dbReference type="InterPro" id="IPR000415">
    <property type="entry name" value="Nitroreductase-like"/>
</dbReference>
<gene>
    <name evidence="2" type="ORF">JOC49_000859</name>
</gene>
<organism evidence="2 3">
    <name type="scientific">Fusibacter tunisiensis</name>
    <dbReference type="NCBI Taxonomy" id="1008308"/>
    <lineage>
        <taxon>Bacteria</taxon>
        <taxon>Bacillati</taxon>
        <taxon>Bacillota</taxon>
        <taxon>Clostridia</taxon>
        <taxon>Eubacteriales</taxon>
        <taxon>Eubacteriales Family XII. Incertae Sedis</taxon>
        <taxon>Fusibacter</taxon>
    </lineage>
</organism>
<comment type="caution">
    <text evidence="2">The sequence shown here is derived from an EMBL/GenBank/DDBJ whole genome shotgun (WGS) entry which is preliminary data.</text>
</comment>
<dbReference type="Proteomes" id="UP000767854">
    <property type="component" value="Unassembled WGS sequence"/>
</dbReference>
<proteinExistence type="predicted"/>
<dbReference type="SUPFAM" id="SSF55469">
    <property type="entry name" value="FMN-dependent nitroreductase-like"/>
    <property type="match status" value="1"/>
</dbReference>
<dbReference type="CDD" id="cd02150">
    <property type="entry name" value="nitroreductase"/>
    <property type="match status" value="1"/>
</dbReference>
<dbReference type="InterPro" id="IPR050627">
    <property type="entry name" value="Nitroreductase/BluB"/>
</dbReference>
<dbReference type="PANTHER" id="PTHR23026">
    <property type="entry name" value="NADPH NITROREDUCTASE"/>
    <property type="match status" value="1"/>
</dbReference>
<sequence>MSVIFDRRSIRRYKDLPVSEKDLEGMLRAGMYAPSAGNERPWQFVVIRDREKLMKITEFHPFTQMLKEAPVAIVPCADMRDLKYDGDFWVQDMAACVENILLEGTARELGTCWCGVYPKENYVRELSALLGLPDYMVPFSVIAVGHPNESREVRERFNRSRVHFEKWSL</sequence>
<protein>
    <submittedName>
        <fullName evidence="2">Nitroreductase</fullName>
    </submittedName>
</protein>